<protein>
    <recommendedName>
        <fullName evidence="1">Calcineurin-like phosphoesterase domain-containing protein</fullName>
    </recommendedName>
</protein>
<name>A0A6G0XIB2_9STRA</name>
<dbReference type="GO" id="GO:0030145">
    <property type="term" value="F:manganese ion binding"/>
    <property type="evidence" value="ECO:0007669"/>
    <property type="project" value="TreeGrafter"/>
</dbReference>
<evidence type="ECO:0000313" key="3">
    <source>
        <dbReference type="Proteomes" id="UP000481153"/>
    </source>
</evidence>
<dbReference type="GO" id="GO:0008663">
    <property type="term" value="F:2',3'-cyclic-nucleotide 2'-phosphodiesterase activity"/>
    <property type="evidence" value="ECO:0007669"/>
    <property type="project" value="TreeGrafter"/>
</dbReference>
<evidence type="ECO:0000313" key="2">
    <source>
        <dbReference type="EMBL" id="KAF0740033.1"/>
    </source>
</evidence>
<dbReference type="Gene3D" id="3.60.21.10">
    <property type="match status" value="1"/>
</dbReference>
<dbReference type="GO" id="GO:0047631">
    <property type="term" value="F:ADP-ribose diphosphatase activity"/>
    <property type="evidence" value="ECO:0007669"/>
    <property type="project" value="TreeGrafter"/>
</dbReference>
<dbReference type="SUPFAM" id="SSF56300">
    <property type="entry name" value="Metallo-dependent phosphatases"/>
    <property type="match status" value="1"/>
</dbReference>
<accession>A0A6G0XIB2</accession>
<dbReference type="InterPro" id="IPR004843">
    <property type="entry name" value="Calcineurin-like_PHP"/>
</dbReference>
<dbReference type="AlphaFoldDB" id="A0A6G0XIB2"/>
<dbReference type="EMBL" id="VJMJ01000055">
    <property type="protein sequence ID" value="KAF0740033.1"/>
    <property type="molecule type" value="Genomic_DNA"/>
</dbReference>
<dbReference type="GO" id="GO:0047734">
    <property type="term" value="F:CDP-glycerol diphosphatase activity"/>
    <property type="evidence" value="ECO:0007669"/>
    <property type="project" value="TreeGrafter"/>
</dbReference>
<evidence type="ECO:0000259" key="1">
    <source>
        <dbReference type="Pfam" id="PF00149"/>
    </source>
</evidence>
<dbReference type="Pfam" id="PF00149">
    <property type="entry name" value="Metallophos"/>
    <property type="match status" value="1"/>
</dbReference>
<reference evidence="2 3" key="1">
    <citation type="submission" date="2019-07" db="EMBL/GenBank/DDBJ databases">
        <title>Genomics analysis of Aphanomyces spp. identifies a new class of oomycete effector associated with host adaptation.</title>
        <authorList>
            <person name="Gaulin E."/>
        </authorList>
    </citation>
    <scope>NUCLEOTIDE SEQUENCE [LARGE SCALE GENOMIC DNA]</scope>
    <source>
        <strain evidence="2 3">ATCC 201684</strain>
    </source>
</reference>
<proteinExistence type="predicted"/>
<feature type="domain" description="Calcineurin-like phosphoesterase" evidence="1">
    <location>
        <begin position="69"/>
        <end position="290"/>
    </location>
</feature>
<dbReference type="InterPro" id="IPR029052">
    <property type="entry name" value="Metallo-depent_PP-like"/>
</dbReference>
<dbReference type="PANTHER" id="PTHR16509">
    <property type="match status" value="1"/>
</dbReference>
<comment type="caution">
    <text evidence="2">The sequence shown here is derived from an EMBL/GenBank/DDBJ whole genome shotgun (WGS) entry which is preliminary data.</text>
</comment>
<keyword evidence="3" id="KW-1185">Reference proteome</keyword>
<sequence>MTESSKRIGSFGLIADVQYADDEDGWNFRKTSRRYYRHGLEVLRWATSDWMKEFDDDTLKGDPAAMSFAVDLGDVIDGKNEALGQSFQALDATKDVFHRFQQHVGPVHHCVGNHELYNFSKETYVKQLTNHTHSARVGPESLPPSEVKAPYYSFTMPTMPSFVFVVLDPYGHSVLGLPTDSPGYVAAEKLLAEQNPNENKNSPLGLPRNESLRFTAFNGGIDDEQFAWLEKTLESAAAQSQNLVVFTHVPIHPDTCLPGGVLLWNYLELQHLFRRHASTVRVVFSGHSHKNGYAEDHGVHYMVFHAALECPPSTDDTTNRAYASVDVFESALHVRGAGIIPTRTLTWTKG</sequence>
<gene>
    <name evidence="2" type="ORF">Ae201684_004475</name>
</gene>
<dbReference type="Proteomes" id="UP000481153">
    <property type="component" value="Unassembled WGS sequence"/>
</dbReference>
<dbReference type="PANTHER" id="PTHR16509:SF1">
    <property type="entry name" value="MANGANESE-DEPENDENT ADP-RIBOSE_CDP-ALCOHOL DIPHOSPHATASE"/>
    <property type="match status" value="1"/>
</dbReference>
<organism evidence="2 3">
    <name type="scientific">Aphanomyces euteiches</name>
    <dbReference type="NCBI Taxonomy" id="100861"/>
    <lineage>
        <taxon>Eukaryota</taxon>
        <taxon>Sar</taxon>
        <taxon>Stramenopiles</taxon>
        <taxon>Oomycota</taxon>
        <taxon>Saprolegniomycetes</taxon>
        <taxon>Saprolegniales</taxon>
        <taxon>Verrucalvaceae</taxon>
        <taxon>Aphanomyces</taxon>
    </lineage>
</organism>